<gene>
    <name evidence="2" type="ORF">RC74_02900</name>
</gene>
<accession>A0A126UWC6</accession>
<sequence>MANLSTPPRSTLHSEFGNPDGSPVVFIHGLGMERSVWLDAINALNSRQDCRIITYDLSGHGASDAPSGRGSMGALIRDAEQLMEGLMLRDAVVVGVGLGGMIAQGLAVKRLDLVRGLVLLNSAAKLGTKAHWDAQIVLLKHGGIPKISQSLWEGWLSKQARTTTTYASWRHMLDSTSLAGYIAGVEALSGTDFYTPISGLSLPTLGISAYNDLLFPPDLMRETVDIIKGSEFQIMPRAGHLAMVEAPEDLAARLDTFLMRIGHRVTVLN</sequence>
<dbReference type="InterPro" id="IPR050266">
    <property type="entry name" value="AB_hydrolase_sf"/>
</dbReference>
<name>A0A126UWC6_9RHOB</name>
<dbReference type="Pfam" id="PF12697">
    <property type="entry name" value="Abhydrolase_6"/>
    <property type="match status" value="1"/>
</dbReference>
<dbReference type="Gene3D" id="3.40.50.1820">
    <property type="entry name" value="alpha/beta hydrolase"/>
    <property type="match status" value="1"/>
</dbReference>
<dbReference type="InterPro" id="IPR029058">
    <property type="entry name" value="AB_hydrolase_fold"/>
</dbReference>
<proteinExistence type="predicted"/>
<dbReference type="SUPFAM" id="SSF53474">
    <property type="entry name" value="alpha/beta-Hydrolases"/>
    <property type="match status" value="1"/>
</dbReference>
<dbReference type="PANTHER" id="PTHR43798">
    <property type="entry name" value="MONOACYLGLYCEROL LIPASE"/>
    <property type="match status" value="1"/>
</dbReference>
<dbReference type="OrthoDB" id="9793083at2"/>
<dbReference type="InterPro" id="IPR000073">
    <property type="entry name" value="AB_hydrolase_1"/>
</dbReference>
<dbReference type="RefSeq" id="WP_039000735.1">
    <property type="nucleotide sequence ID" value="NZ_CP014327.1"/>
</dbReference>
<evidence type="ECO:0000259" key="1">
    <source>
        <dbReference type="Pfam" id="PF12697"/>
    </source>
</evidence>
<protein>
    <recommendedName>
        <fullName evidence="1">AB hydrolase-1 domain-containing protein</fullName>
    </recommendedName>
</protein>
<feature type="domain" description="AB hydrolase-1" evidence="1">
    <location>
        <begin position="24"/>
        <end position="252"/>
    </location>
</feature>
<evidence type="ECO:0000313" key="2">
    <source>
        <dbReference type="EMBL" id="AML50350.1"/>
    </source>
</evidence>
<dbReference type="KEGG" id="hat:RC74_02900"/>
<keyword evidence="3" id="KW-1185">Reference proteome</keyword>
<dbReference type="EMBL" id="CP014327">
    <property type="protein sequence ID" value="AML50350.1"/>
    <property type="molecule type" value="Genomic_DNA"/>
</dbReference>
<evidence type="ECO:0000313" key="3">
    <source>
        <dbReference type="Proteomes" id="UP000070371"/>
    </source>
</evidence>
<reference evidence="2 3" key="1">
    <citation type="submission" date="2016-02" db="EMBL/GenBank/DDBJ databases">
        <title>Complete genome sequence of Halocynthiibacter arcticus PAMC 20958t from arctic marine sediment.</title>
        <authorList>
            <person name="Lee Y.M."/>
            <person name="Baek K."/>
            <person name="Lee H.K."/>
            <person name="Shin S.C."/>
        </authorList>
    </citation>
    <scope>NUCLEOTIDE SEQUENCE [LARGE SCALE GENOMIC DNA]</scope>
    <source>
        <strain evidence="2">PAMC 20958</strain>
    </source>
</reference>
<dbReference type="PRINTS" id="PR00111">
    <property type="entry name" value="ABHYDROLASE"/>
</dbReference>
<dbReference type="AlphaFoldDB" id="A0A126UWC6"/>
<dbReference type="STRING" id="1579316.RC74_02900"/>
<organism evidence="2 3">
    <name type="scientific">Falsihalocynthiibacter arcticus</name>
    <dbReference type="NCBI Taxonomy" id="1579316"/>
    <lineage>
        <taxon>Bacteria</taxon>
        <taxon>Pseudomonadati</taxon>
        <taxon>Pseudomonadota</taxon>
        <taxon>Alphaproteobacteria</taxon>
        <taxon>Rhodobacterales</taxon>
        <taxon>Roseobacteraceae</taxon>
        <taxon>Falsihalocynthiibacter</taxon>
    </lineage>
</organism>
<dbReference type="Proteomes" id="UP000070371">
    <property type="component" value="Chromosome"/>
</dbReference>